<name>A0ABT5V7N6_9ACTO</name>
<dbReference type="EC" id="2.7.1.176" evidence="2"/>
<feature type="domain" description="Zeta toxin" evidence="8">
    <location>
        <begin position="24"/>
        <end position="210"/>
    </location>
</feature>
<dbReference type="EMBL" id="JARBHI010000020">
    <property type="protein sequence ID" value="MDE1656982.1"/>
    <property type="molecule type" value="Genomic_DNA"/>
</dbReference>
<dbReference type="RefSeq" id="WP_274758782.1">
    <property type="nucleotide sequence ID" value="NZ_JARBHG010000043.1"/>
</dbReference>
<sequence length="313" mass="34882">MSDFDIREEWLASVKPSVFAKAQASLAPVSIFLGGQPGAGKTKAQTAVLARYAEENTTQIIGDDLRAFHPNYEWLIRNDPLRMPDVTAPASGQWIAMCIQWAIENSVSTLVEGTWRNTAMVIEEADKARKAGRRTHAVVVAVPPLLSQAGLLERFYFDRLEGRTARWTPPQAHEIAVEALEQTVATICVSDSPFERFTVMNRDGDYLYDETPSEDGASVFRGAFHRTLTDTEKTQLALKLPLLEEGVERFTPGDLEVKALMDGIRTAVSDVDQRAVYNTKADIQQAIRKRTQERRSDTGTEKNLDRDSPGLSR</sequence>
<keyword evidence="3" id="KW-0547">Nucleotide-binding</keyword>
<comment type="similarity">
    <text evidence="1">Belongs to the zeta toxin family.</text>
</comment>
<evidence type="ECO:0000259" key="8">
    <source>
        <dbReference type="Pfam" id="PF06414"/>
    </source>
</evidence>
<keyword evidence="10" id="KW-1185">Reference proteome</keyword>
<gene>
    <name evidence="9" type="ORF">PWJ81_07860</name>
</gene>
<dbReference type="Pfam" id="PF06414">
    <property type="entry name" value="Zeta_toxin"/>
    <property type="match status" value="1"/>
</dbReference>
<evidence type="ECO:0000313" key="10">
    <source>
        <dbReference type="Proteomes" id="UP001219297"/>
    </source>
</evidence>
<comment type="caution">
    <text evidence="9">The sequence shown here is derived from an EMBL/GenBank/DDBJ whole genome shotgun (WGS) entry which is preliminary data.</text>
</comment>
<dbReference type="SUPFAM" id="SSF52540">
    <property type="entry name" value="P-loop containing nucleoside triphosphate hydrolases"/>
    <property type="match status" value="1"/>
</dbReference>
<dbReference type="InterPro" id="IPR010488">
    <property type="entry name" value="Zeta_toxin_domain"/>
</dbReference>
<feature type="compositionally biased region" description="Basic and acidic residues" evidence="7">
    <location>
        <begin position="293"/>
        <end position="313"/>
    </location>
</feature>
<organism evidence="9 10">
    <name type="scientific">Actinotignum sanguinis</name>
    <dbReference type="NCBI Taxonomy" id="1445614"/>
    <lineage>
        <taxon>Bacteria</taxon>
        <taxon>Bacillati</taxon>
        <taxon>Actinomycetota</taxon>
        <taxon>Actinomycetes</taxon>
        <taxon>Actinomycetales</taxon>
        <taxon>Actinomycetaceae</taxon>
        <taxon>Actinotignum</taxon>
    </lineage>
</organism>
<evidence type="ECO:0000256" key="1">
    <source>
        <dbReference type="ARBA" id="ARBA00009104"/>
    </source>
</evidence>
<proteinExistence type="inferred from homology"/>
<dbReference type="InterPro" id="IPR027417">
    <property type="entry name" value="P-loop_NTPase"/>
</dbReference>
<evidence type="ECO:0000256" key="5">
    <source>
        <dbReference type="ARBA" id="ARBA00032897"/>
    </source>
</evidence>
<dbReference type="Proteomes" id="UP001219297">
    <property type="component" value="Unassembled WGS sequence"/>
</dbReference>
<evidence type="ECO:0000256" key="3">
    <source>
        <dbReference type="ARBA" id="ARBA00022741"/>
    </source>
</evidence>
<feature type="region of interest" description="Disordered" evidence="7">
    <location>
        <begin position="285"/>
        <end position="313"/>
    </location>
</feature>
<protein>
    <recommendedName>
        <fullName evidence="5">UDP-N-acetylglucosamine kinase</fullName>
        <ecNumber evidence="2">2.7.1.176</ecNumber>
    </recommendedName>
    <alternativeName>
        <fullName evidence="5">UDP-N-acetylglucosamine kinase</fullName>
    </alternativeName>
</protein>
<evidence type="ECO:0000313" key="9">
    <source>
        <dbReference type="EMBL" id="MDE1656982.1"/>
    </source>
</evidence>
<evidence type="ECO:0000256" key="2">
    <source>
        <dbReference type="ARBA" id="ARBA00011963"/>
    </source>
</evidence>
<dbReference type="Gene3D" id="3.40.50.300">
    <property type="entry name" value="P-loop containing nucleotide triphosphate hydrolases"/>
    <property type="match status" value="1"/>
</dbReference>
<evidence type="ECO:0000256" key="4">
    <source>
        <dbReference type="ARBA" id="ARBA00022840"/>
    </source>
</evidence>
<evidence type="ECO:0000256" key="6">
    <source>
        <dbReference type="ARBA" id="ARBA00048178"/>
    </source>
</evidence>
<reference evidence="9 10" key="1">
    <citation type="submission" date="2023-02" db="EMBL/GenBank/DDBJ databases">
        <title>Defining the Infant Male Urobiome and Moving Towards Mechanisms in Urobiome Research.</title>
        <authorList>
            <person name="Reasoner S."/>
            <person name="Flores V."/>
            <person name="Van Horn G."/>
            <person name="Morales G."/>
            <person name="Peard L."/>
            <person name="Abelson B."/>
            <person name="Manuel C."/>
            <person name="Lee J."/>
            <person name="Baker B."/>
            <person name="Williams T."/>
            <person name="Schmitz J."/>
            <person name="Clayton D."/>
            <person name="Hadjifrangiskou M."/>
        </authorList>
    </citation>
    <scope>NUCLEOTIDE SEQUENCE [LARGE SCALE GENOMIC DNA]</scope>
    <source>
        <strain evidence="9 10">AS1053</strain>
    </source>
</reference>
<evidence type="ECO:0000256" key="7">
    <source>
        <dbReference type="SAM" id="MobiDB-lite"/>
    </source>
</evidence>
<accession>A0ABT5V7N6</accession>
<keyword evidence="4" id="KW-0067">ATP-binding</keyword>
<comment type="catalytic activity">
    <reaction evidence="6">
        <text>UDP-N-acetyl-alpha-D-glucosamine + ATP = UDP-N-acetyl-alpha-D-glucosamine 3'-phosphate + ADP + H(+)</text>
        <dbReference type="Rhea" id="RHEA:32671"/>
        <dbReference type="ChEBI" id="CHEBI:15378"/>
        <dbReference type="ChEBI" id="CHEBI:30616"/>
        <dbReference type="ChEBI" id="CHEBI:57705"/>
        <dbReference type="ChEBI" id="CHEBI:64353"/>
        <dbReference type="ChEBI" id="CHEBI:456216"/>
        <dbReference type="EC" id="2.7.1.176"/>
    </reaction>
</comment>